<dbReference type="Proteomes" id="UP001218218">
    <property type="component" value="Unassembled WGS sequence"/>
</dbReference>
<keyword evidence="2" id="KW-1185">Reference proteome</keyword>
<evidence type="ECO:0000313" key="2">
    <source>
        <dbReference type="Proteomes" id="UP001218218"/>
    </source>
</evidence>
<dbReference type="EMBL" id="JARIHO010000050">
    <property type="protein sequence ID" value="KAJ7321526.1"/>
    <property type="molecule type" value="Genomic_DNA"/>
</dbReference>
<dbReference type="AlphaFoldDB" id="A0AAD6ZFZ8"/>
<gene>
    <name evidence="1" type="ORF">DFH08DRAFT_618591</name>
</gene>
<name>A0AAD6ZFZ8_9AGAR</name>
<protein>
    <submittedName>
        <fullName evidence="1">Uncharacterized protein</fullName>
    </submittedName>
</protein>
<evidence type="ECO:0000313" key="1">
    <source>
        <dbReference type="EMBL" id="KAJ7321526.1"/>
    </source>
</evidence>
<feature type="non-terminal residue" evidence="1">
    <location>
        <position position="108"/>
    </location>
</feature>
<feature type="non-terminal residue" evidence="1">
    <location>
        <position position="1"/>
    </location>
</feature>
<accession>A0AAD6ZFZ8</accession>
<reference evidence="1" key="1">
    <citation type="submission" date="2023-03" db="EMBL/GenBank/DDBJ databases">
        <title>Massive genome expansion in bonnet fungi (Mycena s.s.) driven by repeated elements and novel gene families across ecological guilds.</title>
        <authorList>
            <consortium name="Lawrence Berkeley National Laboratory"/>
            <person name="Harder C.B."/>
            <person name="Miyauchi S."/>
            <person name="Viragh M."/>
            <person name="Kuo A."/>
            <person name="Thoen E."/>
            <person name="Andreopoulos B."/>
            <person name="Lu D."/>
            <person name="Skrede I."/>
            <person name="Drula E."/>
            <person name="Henrissat B."/>
            <person name="Morin E."/>
            <person name="Kohler A."/>
            <person name="Barry K."/>
            <person name="LaButti K."/>
            <person name="Morin E."/>
            <person name="Salamov A."/>
            <person name="Lipzen A."/>
            <person name="Mereny Z."/>
            <person name="Hegedus B."/>
            <person name="Baldrian P."/>
            <person name="Stursova M."/>
            <person name="Weitz H."/>
            <person name="Taylor A."/>
            <person name="Grigoriev I.V."/>
            <person name="Nagy L.G."/>
            <person name="Martin F."/>
            <person name="Kauserud H."/>
        </authorList>
    </citation>
    <scope>NUCLEOTIDE SEQUENCE</scope>
    <source>
        <strain evidence="1">CBHHK002</strain>
    </source>
</reference>
<organism evidence="1 2">
    <name type="scientific">Mycena albidolilacea</name>
    <dbReference type="NCBI Taxonomy" id="1033008"/>
    <lineage>
        <taxon>Eukaryota</taxon>
        <taxon>Fungi</taxon>
        <taxon>Dikarya</taxon>
        <taxon>Basidiomycota</taxon>
        <taxon>Agaricomycotina</taxon>
        <taxon>Agaricomycetes</taxon>
        <taxon>Agaricomycetidae</taxon>
        <taxon>Agaricales</taxon>
        <taxon>Marasmiineae</taxon>
        <taxon>Mycenaceae</taxon>
        <taxon>Mycena</taxon>
    </lineage>
</organism>
<sequence>APRGLEWDHVNYSCAYDALFTGPYNIWQDHGPKWTNRFASISDRAHALGTGFEAFANKTRSLEAVRDRVRGSLAAEKRGNFPTGAAFTYIDRLTEAMFDDSYWGTDTI</sequence>
<comment type="caution">
    <text evidence="1">The sequence shown here is derived from an EMBL/GenBank/DDBJ whole genome shotgun (WGS) entry which is preliminary data.</text>
</comment>
<proteinExistence type="predicted"/>